<dbReference type="AlphaFoldDB" id="M6UGX5"/>
<comment type="caution">
    <text evidence="1">The sequence shown here is derived from an EMBL/GenBank/DDBJ whole genome shotgun (WGS) entry which is preliminary data.</text>
</comment>
<dbReference type="RefSeq" id="WP_004486534.1">
    <property type="nucleotide sequence ID" value="NZ_AHOQ02000048.1"/>
</dbReference>
<organism evidence="1 2">
    <name type="scientific">Leptospira santarosai str. ZUN179</name>
    <dbReference type="NCBI Taxonomy" id="1049985"/>
    <lineage>
        <taxon>Bacteria</taxon>
        <taxon>Pseudomonadati</taxon>
        <taxon>Spirochaetota</taxon>
        <taxon>Spirochaetia</taxon>
        <taxon>Leptospirales</taxon>
        <taxon>Leptospiraceae</taxon>
        <taxon>Leptospira</taxon>
    </lineage>
</organism>
<sequence length="143" mass="17210">MRREREITIDEFYAAIEEGEKRFADRANQKPVWTEERSPFSEDKYYEAASRRTGERCFASRICPSEGDRQASYQIIRYADHRKRWLSASEFVEDFRRFKEKPEPLRIDWIGSDYKKIAIDDNEDGTVLQAAFDRMRQRRREIA</sequence>
<evidence type="ECO:0000313" key="2">
    <source>
        <dbReference type="Proteomes" id="UP000012160"/>
    </source>
</evidence>
<proteinExistence type="predicted"/>
<dbReference type="Proteomes" id="UP000012160">
    <property type="component" value="Unassembled WGS sequence"/>
</dbReference>
<accession>M6UGX5</accession>
<evidence type="ECO:0000313" key="1">
    <source>
        <dbReference type="EMBL" id="EMO43805.1"/>
    </source>
</evidence>
<dbReference type="EMBL" id="AHOQ02000048">
    <property type="protein sequence ID" value="EMO43805.1"/>
    <property type="molecule type" value="Genomic_DNA"/>
</dbReference>
<gene>
    <name evidence="1" type="ORF">LEP1GSC187_0492</name>
</gene>
<reference evidence="1 2" key="1">
    <citation type="submission" date="2013-01" db="EMBL/GenBank/DDBJ databases">
        <authorList>
            <person name="Harkins D.M."/>
            <person name="Durkin A.S."/>
            <person name="Brinkac L.M."/>
            <person name="Haft D.H."/>
            <person name="Selengut J.D."/>
            <person name="Sanka R."/>
            <person name="DePew J."/>
            <person name="Purushe J."/>
            <person name="Matthias M.A."/>
            <person name="Vinetz J.M."/>
            <person name="Sutton G.G."/>
            <person name="Nierman W.C."/>
            <person name="Fouts D.E."/>
        </authorList>
    </citation>
    <scope>NUCLEOTIDE SEQUENCE [LARGE SCALE GENOMIC DNA]</scope>
    <source>
        <strain evidence="1 2">ZUN179</strain>
    </source>
</reference>
<protein>
    <submittedName>
        <fullName evidence="1">Uncharacterized protein</fullName>
    </submittedName>
</protein>
<name>M6UGX5_9LEPT</name>